<accession>A0A2I2GMN8</accession>
<dbReference type="RefSeq" id="XP_024709436.1">
    <property type="nucleotide sequence ID" value="XM_024854250.1"/>
</dbReference>
<dbReference type="PANTHER" id="PTHR48081">
    <property type="entry name" value="AB HYDROLASE SUPERFAMILY PROTEIN C4A8.06C"/>
    <property type="match status" value="1"/>
</dbReference>
<dbReference type="GeneID" id="36561956"/>
<protein>
    <submittedName>
        <fullName evidence="3">Alpha/beta hydrolase fold protein</fullName>
    </submittedName>
</protein>
<dbReference type="PANTHER" id="PTHR48081:SF11">
    <property type="entry name" value="ALPHA_BETA HYDROLASE FOLD-3 DOMAIN-CONTAINING PROTEIN-RELATED"/>
    <property type="match status" value="1"/>
</dbReference>
<comment type="caution">
    <text evidence="3">The sequence shown here is derived from an EMBL/GenBank/DDBJ whole genome shotgun (WGS) entry which is preliminary data.</text>
</comment>
<dbReference type="EMBL" id="MSFO01000001">
    <property type="protein sequence ID" value="PLB54134.1"/>
    <property type="molecule type" value="Genomic_DNA"/>
</dbReference>
<name>A0A2I2GMN8_9EURO</name>
<dbReference type="GO" id="GO:0016787">
    <property type="term" value="F:hydrolase activity"/>
    <property type="evidence" value="ECO:0007669"/>
    <property type="project" value="UniProtKB-KW"/>
</dbReference>
<evidence type="ECO:0000259" key="2">
    <source>
        <dbReference type="Pfam" id="PF07859"/>
    </source>
</evidence>
<organism evidence="3 4">
    <name type="scientific">Aspergillus steynii IBT 23096</name>
    <dbReference type="NCBI Taxonomy" id="1392250"/>
    <lineage>
        <taxon>Eukaryota</taxon>
        <taxon>Fungi</taxon>
        <taxon>Dikarya</taxon>
        <taxon>Ascomycota</taxon>
        <taxon>Pezizomycotina</taxon>
        <taxon>Eurotiomycetes</taxon>
        <taxon>Eurotiomycetidae</taxon>
        <taxon>Eurotiales</taxon>
        <taxon>Aspergillaceae</taxon>
        <taxon>Aspergillus</taxon>
        <taxon>Aspergillus subgen. Circumdati</taxon>
    </lineage>
</organism>
<keyword evidence="4" id="KW-1185">Reference proteome</keyword>
<evidence type="ECO:0000313" key="3">
    <source>
        <dbReference type="EMBL" id="PLB54134.1"/>
    </source>
</evidence>
<dbReference type="SUPFAM" id="SSF53474">
    <property type="entry name" value="alpha/beta-Hydrolases"/>
    <property type="match status" value="1"/>
</dbReference>
<dbReference type="Gene3D" id="3.40.50.1820">
    <property type="entry name" value="alpha/beta hydrolase"/>
    <property type="match status" value="1"/>
</dbReference>
<dbReference type="InterPro" id="IPR029058">
    <property type="entry name" value="AB_hydrolase_fold"/>
</dbReference>
<gene>
    <name evidence="3" type="ORF">P170DRAFT_504939</name>
</gene>
<proteinExistence type="predicted"/>
<dbReference type="VEuPathDB" id="FungiDB:P170DRAFT_504939"/>
<reference evidence="3 4" key="1">
    <citation type="submission" date="2016-12" db="EMBL/GenBank/DDBJ databases">
        <title>The genomes of Aspergillus section Nigri reveals drivers in fungal speciation.</title>
        <authorList>
            <consortium name="DOE Joint Genome Institute"/>
            <person name="Vesth T.C."/>
            <person name="Nybo J."/>
            <person name="Theobald S."/>
            <person name="Brandl J."/>
            <person name="Frisvad J.C."/>
            <person name="Nielsen K.F."/>
            <person name="Lyhne E.K."/>
            <person name="Kogle M.E."/>
            <person name="Kuo A."/>
            <person name="Riley R."/>
            <person name="Clum A."/>
            <person name="Nolan M."/>
            <person name="Lipzen A."/>
            <person name="Salamov A."/>
            <person name="Henrissat B."/>
            <person name="Wiebenga A."/>
            <person name="De Vries R.P."/>
            <person name="Grigoriev I.V."/>
            <person name="Mortensen U.H."/>
            <person name="Andersen M.R."/>
            <person name="Baker S.E."/>
        </authorList>
    </citation>
    <scope>NUCLEOTIDE SEQUENCE [LARGE SCALE GENOMIC DNA]</scope>
    <source>
        <strain evidence="3 4">IBT 23096</strain>
    </source>
</reference>
<keyword evidence="1 3" id="KW-0378">Hydrolase</keyword>
<dbReference type="InterPro" id="IPR013094">
    <property type="entry name" value="AB_hydrolase_3"/>
</dbReference>
<feature type="domain" description="Alpha/beta hydrolase fold-3" evidence="2">
    <location>
        <begin position="130"/>
        <end position="353"/>
    </location>
</feature>
<dbReference type="STRING" id="1392250.A0A2I2GMN8"/>
<sequence length="394" mass="44491">MDSVPEPNPVPPLSISDRIQIATTYIIRVPWTVITTLLRRWNPLSTYQPPPLREHLFRHVMTCLGNNLPMSETNRSINRGGTDILTSPRYSHLQNQIYHPVRTPSFSGFWICRGLTKEPLDPRDADVFLFHCHGGGYVAGHPAAGAVAHLYLAEKLQEKGLSCAVFSLDYMLAPKGRFPVQVDEAVAAYEWIRRTLGVKRERIVVIGDSAGGHLVLALLTRLYLRKGQWEEQGEDVRPGAAVLLSPWVNLHSSHPRVLALHWEERLFKIGLDKYCELVMRGASKDVDELYGNFAVAGERRGSWKEILPRKTWVSAGEEELVFRYDIEDLVERAREDGADVGLEVEDGMNHAWQSAEAFGQQSRFLELAMGEDGGLMVGYRRIAEVILEMRAIEQ</sequence>
<dbReference type="OrthoDB" id="2152029at2759"/>
<evidence type="ECO:0000313" key="4">
    <source>
        <dbReference type="Proteomes" id="UP000234275"/>
    </source>
</evidence>
<dbReference type="Proteomes" id="UP000234275">
    <property type="component" value="Unassembled WGS sequence"/>
</dbReference>
<dbReference type="Pfam" id="PF07859">
    <property type="entry name" value="Abhydrolase_3"/>
    <property type="match status" value="1"/>
</dbReference>
<dbReference type="InterPro" id="IPR050300">
    <property type="entry name" value="GDXG_lipolytic_enzyme"/>
</dbReference>
<dbReference type="AlphaFoldDB" id="A0A2I2GMN8"/>
<evidence type="ECO:0000256" key="1">
    <source>
        <dbReference type="ARBA" id="ARBA00022801"/>
    </source>
</evidence>